<keyword evidence="7 9" id="KW-0057">Aromatic amino acid biosynthesis</keyword>
<dbReference type="Pfam" id="PF00697">
    <property type="entry name" value="PRAI"/>
    <property type="match status" value="1"/>
</dbReference>
<keyword evidence="5 9" id="KW-0028">Amino-acid biosynthesis</keyword>
<dbReference type="PANTHER" id="PTHR42894">
    <property type="entry name" value="N-(5'-PHOSPHORIBOSYL)ANTHRANILATE ISOMERASE"/>
    <property type="match status" value="1"/>
</dbReference>
<comment type="pathway">
    <text evidence="2 9">Amino-acid biosynthesis; L-tryptophan biosynthesis; L-tryptophan from chorismate: step 3/5.</text>
</comment>
<dbReference type="HAMAP" id="MF_00135">
    <property type="entry name" value="PRAI"/>
    <property type="match status" value="1"/>
</dbReference>
<proteinExistence type="inferred from homology"/>
<evidence type="ECO:0000256" key="4">
    <source>
        <dbReference type="ARBA" id="ARBA00022272"/>
    </source>
</evidence>
<gene>
    <name evidence="9" type="primary">trpF</name>
    <name evidence="11" type="ORF">QWI16_18375</name>
</gene>
<name>A0ABT8TJ84_9GAMM</name>
<feature type="domain" description="N-(5'phosphoribosyl) anthranilate isomerase (PRAI)" evidence="10">
    <location>
        <begin position="3"/>
        <end position="198"/>
    </location>
</feature>
<dbReference type="InterPro" id="IPR001240">
    <property type="entry name" value="PRAI_dom"/>
</dbReference>
<dbReference type="InterPro" id="IPR011060">
    <property type="entry name" value="RibuloseP-bd_barrel"/>
</dbReference>
<comment type="similarity">
    <text evidence="9">Belongs to the TrpF family.</text>
</comment>
<dbReference type="Gene3D" id="3.20.20.70">
    <property type="entry name" value="Aldolase class I"/>
    <property type="match status" value="1"/>
</dbReference>
<evidence type="ECO:0000313" key="12">
    <source>
        <dbReference type="Proteomes" id="UP001168380"/>
    </source>
</evidence>
<evidence type="ECO:0000259" key="10">
    <source>
        <dbReference type="Pfam" id="PF00697"/>
    </source>
</evidence>
<dbReference type="InterPro" id="IPR013785">
    <property type="entry name" value="Aldolase_TIM"/>
</dbReference>
<dbReference type="CDD" id="cd00405">
    <property type="entry name" value="PRAI"/>
    <property type="match status" value="1"/>
</dbReference>
<protein>
    <recommendedName>
        <fullName evidence="4 9">N-(5'-phosphoribosyl)anthranilate isomerase</fullName>
        <shortName evidence="9">PRAI</shortName>
        <ecNumber evidence="3 9">5.3.1.24</ecNumber>
    </recommendedName>
</protein>
<evidence type="ECO:0000256" key="9">
    <source>
        <dbReference type="HAMAP-Rule" id="MF_00135"/>
    </source>
</evidence>
<evidence type="ECO:0000256" key="1">
    <source>
        <dbReference type="ARBA" id="ARBA00001164"/>
    </source>
</evidence>
<keyword evidence="8 9" id="KW-0413">Isomerase</keyword>
<dbReference type="PANTHER" id="PTHR42894:SF1">
    <property type="entry name" value="N-(5'-PHOSPHORIBOSYL)ANTHRANILATE ISOMERASE"/>
    <property type="match status" value="1"/>
</dbReference>
<evidence type="ECO:0000256" key="7">
    <source>
        <dbReference type="ARBA" id="ARBA00023141"/>
    </source>
</evidence>
<evidence type="ECO:0000256" key="2">
    <source>
        <dbReference type="ARBA" id="ARBA00004664"/>
    </source>
</evidence>
<dbReference type="RefSeq" id="WP_302715612.1">
    <property type="nucleotide sequence ID" value="NZ_JAULRT010000062.1"/>
</dbReference>
<sequence>MRVKICGMTSVAQAEQAVAAGADAIGLVFYEKSPRHVNLALAADIASACGPFVTVVGLFVDTPREQLDAILRAVPLHLLQFHGNEPAEMCEAYGRPYMKALRMRPEMDVNGALVQYPTAAGVLLDAYRPGVPGGTGETFDWERFPETSPRPLVLAGGLTPDNVAEAVAVTRCYGVDVSGGVESSPGVKDPALVEQFITNAKRG</sequence>
<evidence type="ECO:0000256" key="6">
    <source>
        <dbReference type="ARBA" id="ARBA00022822"/>
    </source>
</evidence>
<evidence type="ECO:0000313" key="11">
    <source>
        <dbReference type="EMBL" id="MDO3384151.1"/>
    </source>
</evidence>
<dbReference type="SUPFAM" id="SSF51366">
    <property type="entry name" value="Ribulose-phoshate binding barrel"/>
    <property type="match status" value="1"/>
</dbReference>
<keyword evidence="12" id="KW-1185">Reference proteome</keyword>
<organism evidence="11 12">
    <name type="scientific">Gilvimarinus algae</name>
    <dbReference type="NCBI Taxonomy" id="3058037"/>
    <lineage>
        <taxon>Bacteria</taxon>
        <taxon>Pseudomonadati</taxon>
        <taxon>Pseudomonadota</taxon>
        <taxon>Gammaproteobacteria</taxon>
        <taxon>Cellvibrionales</taxon>
        <taxon>Cellvibrionaceae</taxon>
        <taxon>Gilvimarinus</taxon>
    </lineage>
</organism>
<dbReference type="GO" id="GO:0004640">
    <property type="term" value="F:phosphoribosylanthranilate isomerase activity"/>
    <property type="evidence" value="ECO:0007669"/>
    <property type="project" value="UniProtKB-EC"/>
</dbReference>
<dbReference type="InterPro" id="IPR044643">
    <property type="entry name" value="TrpF_fam"/>
</dbReference>
<evidence type="ECO:0000256" key="3">
    <source>
        <dbReference type="ARBA" id="ARBA00012572"/>
    </source>
</evidence>
<accession>A0ABT8TJ84</accession>
<dbReference type="NCBIfam" id="NF002298">
    <property type="entry name" value="PRK01222.1-4"/>
    <property type="match status" value="1"/>
</dbReference>
<keyword evidence="6 9" id="KW-0822">Tryptophan biosynthesis</keyword>
<dbReference type="EC" id="5.3.1.24" evidence="3 9"/>
<dbReference type="Proteomes" id="UP001168380">
    <property type="component" value="Unassembled WGS sequence"/>
</dbReference>
<dbReference type="EMBL" id="JAULRT010000062">
    <property type="protein sequence ID" value="MDO3384151.1"/>
    <property type="molecule type" value="Genomic_DNA"/>
</dbReference>
<evidence type="ECO:0000256" key="5">
    <source>
        <dbReference type="ARBA" id="ARBA00022605"/>
    </source>
</evidence>
<reference evidence="11" key="1">
    <citation type="submission" date="2023-07" db="EMBL/GenBank/DDBJ databases">
        <title>Gilvimarinus algae sp. nov., isolated from the surface of Kelp.</title>
        <authorList>
            <person name="Sun Y.Y."/>
            <person name="Gong Y."/>
            <person name="Du Z.J."/>
        </authorList>
    </citation>
    <scope>NUCLEOTIDE SEQUENCE</scope>
    <source>
        <strain evidence="11">SDUM040014</strain>
    </source>
</reference>
<comment type="catalytic activity">
    <reaction evidence="1 9">
        <text>N-(5-phospho-beta-D-ribosyl)anthranilate = 1-(2-carboxyphenylamino)-1-deoxy-D-ribulose 5-phosphate</text>
        <dbReference type="Rhea" id="RHEA:21540"/>
        <dbReference type="ChEBI" id="CHEBI:18277"/>
        <dbReference type="ChEBI" id="CHEBI:58613"/>
        <dbReference type="EC" id="5.3.1.24"/>
    </reaction>
</comment>
<evidence type="ECO:0000256" key="8">
    <source>
        <dbReference type="ARBA" id="ARBA00023235"/>
    </source>
</evidence>
<comment type="caution">
    <text evidence="11">The sequence shown here is derived from an EMBL/GenBank/DDBJ whole genome shotgun (WGS) entry which is preliminary data.</text>
</comment>